<gene>
    <name evidence="1" type="ORF">RDB_LOCUS55723</name>
</gene>
<accession>A0A8H3BVR7</accession>
<reference evidence="1" key="1">
    <citation type="submission" date="2021-01" db="EMBL/GenBank/DDBJ databases">
        <authorList>
            <person name="Kaushik A."/>
        </authorList>
    </citation>
    <scope>NUCLEOTIDE SEQUENCE</scope>
    <source>
        <strain evidence="1">Type strain: AG8-Rh-89/</strain>
    </source>
</reference>
<dbReference type="EMBL" id="CAJMWZ010002875">
    <property type="protein sequence ID" value="CAE6464894.1"/>
    <property type="molecule type" value="Genomic_DNA"/>
</dbReference>
<organism evidence="1 2">
    <name type="scientific">Rhizoctonia solani</name>
    <dbReference type="NCBI Taxonomy" id="456999"/>
    <lineage>
        <taxon>Eukaryota</taxon>
        <taxon>Fungi</taxon>
        <taxon>Dikarya</taxon>
        <taxon>Basidiomycota</taxon>
        <taxon>Agaricomycotina</taxon>
        <taxon>Agaricomycetes</taxon>
        <taxon>Cantharellales</taxon>
        <taxon>Ceratobasidiaceae</taxon>
        <taxon>Rhizoctonia</taxon>
    </lineage>
</organism>
<dbReference type="InterPro" id="IPR040521">
    <property type="entry name" value="KDZ"/>
</dbReference>
<sequence>MLTTCNGGDSSKRCAAAGTADRWKYNSSYYLTPEEVNVFKHEVPTRKRKESVSQAQGEVTDPSECKKHWKNAKVDNNPDRKTRSIFDETGIFISVCRHSFILTICDMIQSGEQAKYPLAIIDKLMSVYGPDIMMGYNIGCTFKGTAEWSPLLGQRVKEMGFDMCLGSFHGPAHNRLCQLRNHPHNREGNGLSPLENAEQIFSSSNRIASLVRLASKYHRQQCIHMHFNAWDEDQHQNLGYLLHTKYIRALEEYKTAESTMAKLRPGILATKLEEYIEQEKAYLESLKAPLESELFTIEYLGLLEKLEAKRAEYDHCQNASFIATDGPLTGNLRQSALKTAKIETRRRNTLEQLLTVQDAVAKLEEKHNITHRWTRTSKEWIEAQKTRKDQQYHAAIDELERLVIQRLFELSRAGLANTGYKLRQHILKAIYVRSKAVRAALDRYNKLASELVPPSCTISWDSIANSKVLEDFNILRGSRWGIEEEEWSKLENRHCTEQAR</sequence>
<evidence type="ECO:0000313" key="2">
    <source>
        <dbReference type="Proteomes" id="UP000663850"/>
    </source>
</evidence>
<protein>
    <submittedName>
        <fullName evidence="1">Uncharacterized protein</fullName>
    </submittedName>
</protein>
<comment type="caution">
    <text evidence="1">The sequence shown here is derived from an EMBL/GenBank/DDBJ whole genome shotgun (WGS) entry which is preliminary data.</text>
</comment>
<dbReference type="AlphaFoldDB" id="A0A8H3BVR7"/>
<dbReference type="Proteomes" id="UP000663850">
    <property type="component" value="Unassembled WGS sequence"/>
</dbReference>
<dbReference type="PANTHER" id="PTHR33096:SF1">
    <property type="entry name" value="CXC1-LIKE CYSTEINE CLUSTER ASSOCIATED WITH KDZ TRANSPOSASES DOMAIN-CONTAINING PROTEIN"/>
    <property type="match status" value="1"/>
</dbReference>
<name>A0A8H3BVR7_9AGAM</name>
<evidence type="ECO:0000313" key="1">
    <source>
        <dbReference type="EMBL" id="CAE6464894.1"/>
    </source>
</evidence>
<dbReference type="PANTHER" id="PTHR33096">
    <property type="entry name" value="CXC2 DOMAIN-CONTAINING PROTEIN"/>
    <property type="match status" value="1"/>
</dbReference>
<dbReference type="Pfam" id="PF18758">
    <property type="entry name" value="KDZ"/>
    <property type="match status" value="1"/>
</dbReference>
<proteinExistence type="predicted"/>